<protein>
    <submittedName>
        <fullName evidence="1">Alcohol dehydrogenase zinc-binding domain protein</fullName>
    </submittedName>
</protein>
<evidence type="ECO:0000313" key="2">
    <source>
        <dbReference type="Proteomes" id="UP000062973"/>
    </source>
</evidence>
<reference evidence="1 2" key="1">
    <citation type="submission" date="2014-07" db="EMBL/GenBank/DDBJ databases">
        <title>Whole Genome Sequence of the Amycolatopsis methanolica 239.</title>
        <authorList>
            <person name="Tang B."/>
        </authorList>
    </citation>
    <scope>NUCLEOTIDE SEQUENCE [LARGE SCALE GENOMIC DNA]</scope>
    <source>
        <strain evidence="1 2">239</strain>
    </source>
</reference>
<dbReference type="KEGG" id="amq:AMETH_6432"/>
<dbReference type="EMBL" id="CP009110">
    <property type="protein sequence ID" value="AIJ26524.1"/>
    <property type="molecule type" value="Genomic_DNA"/>
</dbReference>
<evidence type="ECO:0000313" key="1">
    <source>
        <dbReference type="EMBL" id="AIJ26524.1"/>
    </source>
</evidence>
<proteinExistence type="predicted"/>
<dbReference type="AlphaFoldDB" id="A0A076MZ82"/>
<name>A0A076MZ82_AMYME</name>
<gene>
    <name evidence="1" type="ORF">AMETH_6432</name>
</gene>
<dbReference type="Proteomes" id="UP000062973">
    <property type="component" value="Chromosome"/>
</dbReference>
<keyword evidence="2" id="KW-1185">Reference proteome</keyword>
<sequence>MAAGRLDAGITWRGDWFRHAEVTAALLGRQLRGKAVLELS</sequence>
<dbReference type="RefSeq" id="WP_017985300.1">
    <property type="nucleotide sequence ID" value="NZ_AQUL01000001.1"/>
</dbReference>
<accession>A0A076MZ82</accession>
<organism evidence="1 2">
    <name type="scientific">Amycolatopsis methanolica 239</name>
    <dbReference type="NCBI Taxonomy" id="1068978"/>
    <lineage>
        <taxon>Bacteria</taxon>
        <taxon>Bacillati</taxon>
        <taxon>Actinomycetota</taxon>
        <taxon>Actinomycetes</taxon>
        <taxon>Pseudonocardiales</taxon>
        <taxon>Pseudonocardiaceae</taxon>
        <taxon>Amycolatopsis</taxon>
        <taxon>Amycolatopsis methanolica group</taxon>
    </lineage>
</organism>
<dbReference type="HOGENOM" id="CLU_3283865_0_0_11"/>